<dbReference type="InterPro" id="IPR021136">
    <property type="entry name" value="Flagellar_hook_control-like_C"/>
</dbReference>
<dbReference type="Gene3D" id="3.30.750.140">
    <property type="match status" value="1"/>
</dbReference>
<reference evidence="6 7" key="1">
    <citation type="submission" date="2016-10" db="EMBL/GenBank/DDBJ databases">
        <authorList>
            <person name="de Groot N.N."/>
        </authorList>
    </citation>
    <scope>NUCLEOTIDE SEQUENCE [LARGE SCALE GENOMIC DNA]</scope>
    <source>
        <strain evidence="6 7">JCM 18415</strain>
    </source>
</reference>
<keyword evidence="6" id="KW-0966">Cell projection</keyword>
<dbReference type="EMBL" id="FOYD01000018">
    <property type="protein sequence ID" value="SFQ89612.1"/>
    <property type="molecule type" value="Genomic_DNA"/>
</dbReference>
<evidence type="ECO:0000256" key="1">
    <source>
        <dbReference type="ARBA" id="ARBA00003944"/>
    </source>
</evidence>
<gene>
    <name evidence="6" type="ORF">SAMN05216578_11818</name>
</gene>
<dbReference type="AlphaFoldDB" id="A0A1I6C8Y9"/>
<evidence type="ECO:0000313" key="6">
    <source>
        <dbReference type="EMBL" id="SFQ89612.1"/>
    </source>
</evidence>
<sequence length="423" mass="44137">MSTSQALMAIFSSDLRLAQGSSSPQKSTVGEGGELFAGLLAEQLPEELESLVDSLSADQLAALEEASLAVDGKVLPSEWQQLIEQLPQQDGEPVSGEALAVISQWMQLLQPGAVPRTAIPGGEPGSAAQPVTQMPGINAQGQLPVTNPEAGMLDADPGTPGGRADGAAQLTDTVRSGATNTSTAATVATASPAGQSATVQLPGQQDLAALMQRTMGEAAPVTATQFSRLLEQMDPARTGQGEEGDALEGLGRSHAASGSAATPLTARPVAAAMQPATVPFGHQSWGEAMVERVMWMSSQNLRSVEIQLDPAELGPLEIHIQNRGQELQVQFVSQNPGVREALEGQMHRLREMFAGQGLEQTQVSVTDRSAGEQSRQGDGQLAERSGRQGGTGRSEGGAADNDPVTTLTPRVERPLRGLVDYYV</sequence>
<keyword evidence="3" id="KW-1005">Bacterial flagellum biogenesis</keyword>
<dbReference type="PRINTS" id="PR01007">
    <property type="entry name" value="FLGHOOKFLIK"/>
</dbReference>
<comment type="function">
    <text evidence="1">Controls the length of the flagellar hook.</text>
</comment>
<dbReference type="PANTHER" id="PTHR37533">
    <property type="entry name" value="FLAGELLAR HOOK-LENGTH CONTROL PROTEIN"/>
    <property type="match status" value="1"/>
</dbReference>
<dbReference type="STRING" id="1002526.SAMN05216578_11818"/>
<keyword evidence="6" id="KW-0282">Flagellum</keyword>
<feature type="region of interest" description="Disordered" evidence="4">
    <location>
        <begin position="355"/>
        <end position="411"/>
    </location>
</feature>
<dbReference type="InterPro" id="IPR001635">
    <property type="entry name" value="Flag_hook_Flik"/>
</dbReference>
<dbReference type="GO" id="GO:0044780">
    <property type="term" value="P:bacterial-type flagellum assembly"/>
    <property type="evidence" value="ECO:0007669"/>
    <property type="project" value="InterPro"/>
</dbReference>
<protein>
    <submittedName>
        <fullName evidence="6">Flagellar hook-length control protein FliK</fullName>
    </submittedName>
</protein>
<dbReference type="RefSeq" id="WP_090541204.1">
    <property type="nucleotide sequence ID" value="NZ_FOYD01000018.1"/>
</dbReference>
<evidence type="ECO:0000313" key="7">
    <source>
        <dbReference type="Proteomes" id="UP000242815"/>
    </source>
</evidence>
<evidence type="ECO:0000256" key="3">
    <source>
        <dbReference type="ARBA" id="ARBA00022795"/>
    </source>
</evidence>
<feature type="domain" description="Flagellar hook-length control protein-like C-terminal" evidence="5">
    <location>
        <begin position="291"/>
        <end position="373"/>
    </location>
</feature>
<dbReference type="CDD" id="cd17470">
    <property type="entry name" value="T3SS_Flik_C"/>
    <property type="match status" value="1"/>
</dbReference>
<dbReference type="InterPro" id="IPR038610">
    <property type="entry name" value="FliK-like_C_sf"/>
</dbReference>
<feature type="compositionally biased region" description="Polar residues" evidence="4">
    <location>
        <begin position="358"/>
        <end position="377"/>
    </location>
</feature>
<accession>A0A1I6C8Y9</accession>
<evidence type="ECO:0000259" key="5">
    <source>
        <dbReference type="Pfam" id="PF02120"/>
    </source>
</evidence>
<comment type="similarity">
    <text evidence="2">Belongs to the FliK family.</text>
</comment>
<dbReference type="GO" id="GO:0009424">
    <property type="term" value="C:bacterial-type flagellum hook"/>
    <property type="evidence" value="ECO:0007669"/>
    <property type="project" value="InterPro"/>
</dbReference>
<dbReference type="Pfam" id="PF02120">
    <property type="entry name" value="Flg_hook"/>
    <property type="match status" value="1"/>
</dbReference>
<dbReference type="OrthoDB" id="1792985at2"/>
<dbReference type="PANTHER" id="PTHR37533:SF2">
    <property type="entry name" value="FLAGELLAR HOOK-LENGTH CONTROL PROTEIN"/>
    <property type="match status" value="1"/>
</dbReference>
<evidence type="ECO:0000256" key="4">
    <source>
        <dbReference type="SAM" id="MobiDB-lite"/>
    </source>
</evidence>
<organism evidence="6 7">
    <name type="scientific">Halopseudomonas formosensis</name>
    <dbReference type="NCBI Taxonomy" id="1002526"/>
    <lineage>
        <taxon>Bacteria</taxon>
        <taxon>Pseudomonadati</taxon>
        <taxon>Pseudomonadota</taxon>
        <taxon>Gammaproteobacteria</taxon>
        <taxon>Pseudomonadales</taxon>
        <taxon>Pseudomonadaceae</taxon>
        <taxon>Halopseudomonas</taxon>
    </lineage>
</organism>
<feature type="region of interest" description="Disordered" evidence="4">
    <location>
        <begin position="237"/>
        <end position="262"/>
    </location>
</feature>
<keyword evidence="6" id="KW-0969">Cilium</keyword>
<name>A0A1I6C8Y9_9GAMM</name>
<proteinExistence type="inferred from homology"/>
<dbReference type="InterPro" id="IPR052563">
    <property type="entry name" value="FliK"/>
</dbReference>
<evidence type="ECO:0000256" key="2">
    <source>
        <dbReference type="ARBA" id="ARBA00009149"/>
    </source>
</evidence>
<dbReference type="Proteomes" id="UP000242815">
    <property type="component" value="Unassembled WGS sequence"/>
</dbReference>